<name>A0A9D4IHJ3_DREPO</name>
<evidence type="ECO:0000313" key="2">
    <source>
        <dbReference type="Proteomes" id="UP000828390"/>
    </source>
</evidence>
<comment type="caution">
    <text evidence="1">The sequence shown here is derived from an EMBL/GenBank/DDBJ whole genome shotgun (WGS) entry which is preliminary data.</text>
</comment>
<dbReference type="Proteomes" id="UP000828390">
    <property type="component" value="Unassembled WGS sequence"/>
</dbReference>
<sequence length="53" mass="5879">MGRTSCELQYLTNGLYERTATNGLEGSIDKSNIMMHSTFITSADFTTNGEKLE</sequence>
<evidence type="ECO:0000313" key="1">
    <source>
        <dbReference type="EMBL" id="KAH3773509.1"/>
    </source>
</evidence>
<protein>
    <submittedName>
        <fullName evidence="1">Uncharacterized protein</fullName>
    </submittedName>
</protein>
<reference evidence="1" key="1">
    <citation type="journal article" date="2019" name="bioRxiv">
        <title>The Genome of the Zebra Mussel, Dreissena polymorpha: A Resource for Invasive Species Research.</title>
        <authorList>
            <person name="McCartney M.A."/>
            <person name="Auch B."/>
            <person name="Kono T."/>
            <person name="Mallez S."/>
            <person name="Zhang Y."/>
            <person name="Obille A."/>
            <person name="Becker A."/>
            <person name="Abrahante J.E."/>
            <person name="Garbe J."/>
            <person name="Badalamenti J.P."/>
            <person name="Herman A."/>
            <person name="Mangelson H."/>
            <person name="Liachko I."/>
            <person name="Sullivan S."/>
            <person name="Sone E.D."/>
            <person name="Koren S."/>
            <person name="Silverstein K.A.T."/>
            <person name="Beckman K.B."/>
            <person name="Gohl D.M."/>
        </authorList>
    </citation>
    <scope>NUCLEOTIDE SEQUENCE</scope>
    <source>
        <strain evidence="1">Duluth1</strain>
        <tissue evidence="1">Whole animal</tissue>
    </source>
</reference>
<organism evidence="1 2">
    <name type="scientific">Dreissena polymorpha</name>
    <name type="common">Zebra mussel</name>
    <name type="synonym">Mytilus polymorpha</name>
    <dbReference type="NCBI Taxonomy" id="45954"/>
    <lineage>
        <taxon>Eukaryota</taxon>
        <taxon>Metazoa</taxon>
        <taxon>Spiralia</taxon>
        <taxon>Lophotrochozoa</taxon>
        <taxon>Mollusca</taxon>
        <taxon>Bivalvia</taxon>
        <taxon>Autobranchia</taxon>
        <taxon>Heteroconchia</taxon>
        <taxon>Euheterodonta</taxon>
        <taxon>Imparidentia</taxon>
        <taxon>Neoheterodontei</taxon>
        <taxon>Myida</taxon>
        <taxon>Dreissenoidea</taxon>
        <taxon>Dreissenidae</taxon>
        <taxon>Dreissena</taxon>
    </lineage>
</organism>
<proteinExistence type="predicted"/>
<dbReference type="AlphaFoldDB" id="A0A9D4IHJ3"/>
<accession>A0A9D4IHJ3</accession>
<dbReference type="EMBL" id="JAIWYP010000009">
    <property type="protein sequence ID" value="KAH3773509.1"/>
    <property type="molecule type" value="Genomic_DNA"/>
</dbReference>
<gene>
    <name evidence="1" type="ORF">DPMN_174871</name>
</gene>
<keyword evidence="2" id="KW-1185">Reference proteome</keyword>
<reference evidence="1" key="2">
    <citation type="submission" date="2020-11" db="EMBL/GenBank/DDBJ databases">
        <authorList>
            <person name="McCartney M.A."/>
            <person name="Auch B."/>
            <person name="Kono T."/>
            <person name="Mallez S."/>
            <person name="Becker A."/>
            <person name="Gohl D.M."/>
            <person name="Silverstein K.A.T."/>
            <person name="Koren S."/>
            <person name="Bechman K.B."/>
            <person name="Herman A."/>
            <person name="Abrahante J.E."/>
            <person name="Garbe J."/>
        </authorList>
    </citation>
    <scope>NUCLEOTIDE SEQUENCE</scope>
    <source>
        <strain evidence="1">Duluth1</strain>
        <tissue evidence="1">Whole animal</tissue>
    </source>
</reference>